<reference evidence="1" key="1">
    <citation type="submission" date="2018-02" db="EMBL/GenBank/DDBJ databases">
        <title>Rhizophora mucronata_Transcriptome.</title>
        <authorList>
            <person name="Meera S.P."/>
            <person name="Sreeshan A."/>
            <person name="Augustine A."/>
        </authorList>
    </citation>
    <scope>NUCLEOTIDE SEQUENCE</scope>
    <source>
        <tissue evidence="1">Leaf</tissue>
    </source>
</reference>
<organism evidence="1">
    <name type="scientific">Rhizophora mucronata</name>
    <name type="common">Asiatic mangrove</name>
    <dbReference type="NCBI Taxonomy" id="61149"/>
    <lineage>
        <taxon>Eukaryota</taxon>
        <taxon>Viridiplantae</taxon>
        <taxon>Streptophyta</taxon>
        <taxon>Embryophyta</taxon>
        <taxon>Tracheophyta</taxon>
        <taxon>Spermatophyta</taxon>
        <taxon>Magnoliopsida</taxon>
        <taxon>eudicotyledons</taxon>
        <taxon>Gunneridae</taxon>
        <taxon>Pentapetalae</taxon>
        <taxon>rosids</taxon>
        <taxon>fabids</taxon>
        <taxon>Malpighiales</taxon>
        <taxon>Rhizophoraceae</taxon>
        <taxon>Rhizophora</taxon>
    </lineage>
</organism>
<name>A0A2P2P5I8_RHIMU</name>
<dbReference type="EMBL" id="GGEC01069429">
    <property type="protein sequence ID" value="MBX49913.1"/>
    <property type="molecule type" value="Transcribed_RNA"/>
</dbReference>
<proteinExistence type="predicted"/>
<accession>A0A2P2P5I8</accession>
<sequence>MTDNIQTQVLPSEISHWHNLILRSIAHHRVSFCELDENHF</sequence>
<evidence type="ECO:0000313" key="1">
    <source>
        <dbReference type="EMBL" id="MBX49913.1"/>
    </source>
</evidence>
<protein>
    <submittedName>
        <fullName evidence="1">Uncharacterized protein</fullName>
    </submittedName>
</protein>
<dbReference type="AlphaFoldDB" id="A0A2P2P5I8"/>